<dbReference type="PANTHER" id="PTHR24092:SF150">
    <property type="entry name" value="PHOSPHOLIPID-TRANSPORTING ATPASE"/>
    <property type="match status" value="1"/>
</dbReference>
<feature type="binding site" evidence="15">
    <location>
        <position position="465"/>
    </location>
    <ligand>
        <name>Mg(2+)</name>
        <dbReference type="ChEBI" id="CHEBI:18420"/>
    </ligand>
</feature>
<evidence type="ECO:0000256" key="2">
    <source>
        <dbReference type="ARBA" id="ARBA00004308"/>
    </source>
</evidence>
<feature type="region of interest" description="Disordered" evidence="17">
    <location>
        <begin position="1234"/>
        <end position="1254"/>
    </location>
</feature>
<dbReference type="InterPro" id="IPR006539">
    <property type="entry name" value="P-type_ATPase_IV"/>
</dbReference>
<feature type="domain" description="P-type ATPase N-terminal" evidence="19">
    <location>
        <begin position="78"/>
        <end position="136"/>
    </location>
</feature>
<feature type="binding site" evidence="15">
    <location>
        <position position="853"/>
    </location>
    <ligand>
        <name>Mg(2+)</name>
        <dbReference type="ChEBI" id="CHEBI:18420"/>
    </ligand>
</feature>
<dbReference type="InterPro" id="IPR044492">
    <property type="entry name" value="P_typ_ATPase_HD_dom"/>
</dbReference>
<evidence type="ECO:0000259" key="19">
    <source>
        <dbReference type="Pfam" id="PF16209"/>
    </source>
</evidence>
<keyword evidence="5 15" id="KW-0479">Metal-binding</keyword>
<dbReference type="AlphaFoldDB" id="A0AAV8UQZ4"/>
<feature type="binding site" evidence="14">
    <location>
        <position position="733"/>
    </location>
    <ligand>
        <name>ATP</name>
        <dbReference type="ChEBI" id="CHEBI:30616"/>
    </ligand>
</feature>
<evidence type="ECO:0000256" key="4">
    <source>
        <dbReference type="ARBA" id="ARBA00022692"/>
    </source>
</evidence>
<dbReference type="EC" id="7.6.2.1" evidence="16"/>
<dbReference type="GO" id="GO:0140326">
    <property type="term" value="F:ATPase-coupled intramembrane lipid transporter activity"/>
    <property type="evidence" value="ECO:0007669"/>
    <property type="project" value="UniProtKB-EC"/>
</dbReference>
<dbReference type="SFLD" id="SFLDS00003">
    <property type="entry name" value="Haloacid_Dehalogenase"/>
    <property type="match status" value="1"/>
</dbReference>
<keyword evidence="22" id="KW-1185">Reference proteome</keyword>
<feature type="transmembrane region" description="Helical" evidence="16">
    <location>
        <begin position="1027"/>
        <end position="1051"/>
    </location>
</feature>
<dbReference type="PROSITE" id="PS00154">
    <property type="entry name" value="ATPASE_E1_E2"/>
    <property type="match status" value="1"/>
</dbReference>
<proteinExistence type="inferred from homology"/>
<feature type="transmembrane region" description="Helical" evidence="16">
    <location>
        <begin position="1058"/>
        <end position="1078"/>
    </location>
</feature>
<dbReference type="GO" id="GO:0016887">
    <property type="term" value="F:ATP hydrolysis activity"/>
    <property type="evidence" value="ECO:0007669"/>
    <property type="project" value="InterPro"/>
</dbReference>
<comment type="catalytic activity">
    <reaction evidence="12 16">
        <text>ATP + H2O + phospholipidSide 1 = ADP + phosphate + phospholipidSide 2.</text>
        <dbReference type="EC" id="7.6.2.1"/>
    </reaction>
</comment>
<evidence type="ECO:0000256" key="3">
    <source>
        <dbReference type="ARBA" id="ARBA00008109"/>
    </source>
</evidence>
<feature type="domain" description="P-type ATPase C-terminal" evidence="20">
    <location>
        <begin position="881"/>
        <end position="1133"/>
    </location>
</feature>
<name>A0AAV8UQZ4_9RHOD</name>
<evidence type="ECO:0000256" key="10">
    <source>
        <dbReference type="ARBA" id="ARBA00022989"/>
    </source>
</evidence>
<dbReference type="EMBL" id="JAMWBK010000005">
    <property type="protein sequence ID" value="KAJ8904990.1"/>
    <property type="molecule type" value="Genomic_DNA"/>
</dbReference>
<feature type="binding site" evidence="14">
    <location>
        <position position="826"/>
    </location>
    <ligand>
        <name>ATP</name>
        <dbReference type="ChEBI" id="CHEBI:30616"/>
    </ligand>
</feature>
<evidence type="ECO:0000259" key="20">
    <source>
        <dbReference type="Pfam" id="PF16212"/>
    </source>
</evidence>
<evidence type="ECO:0000256" key="13">
    <source>
        <dbReference type="PIRSR" id="PIRSR606539-1"/>
    </source>
</evidence>
<dbReference type="PRINTS" id="PR00119">
    <property type="entry name" value="CATATPASE"/>
</dbReference>
<feature type="binding site" evidence="14">
    <location>
        <position position="464"/>
    </location>
    <ligand>
        <name>ATP</name>
        <dbReference type="ChEBI" id="CHEBI:30616"/>
    </ligand>
</feature>
<dbReference type="Pfam" id="PF16209">
    <property type="entry name" value="PhoLip_ATPase_N"/>
    <property type="match status" value="1"/>
</dbReference>
<evidence type="ECO:0000256" key="7">
    <source>
        <dbReference type="ARBA" id="ARBA00022840"/>
    </source>
</evidence>
<dbReference type="Gene3D" id="3.40.1110.10">
    <property type="entry name" value="Calcium-transporting ATPase, cytoplasmic domain N"/>
    <property type="match status" value="1"/>
</dbReference>
<feature type="binding site" evidence="14">
    <location>
        <position position="857"/>
    </location>
    <ligand>
        <name>ATP</name>
        <dbReference type="ChEBI" id="CHEBI:30616"/>
    </ligand>
</feature>
<comment type="cofactor">
    <cofactor evidence="15">
        <name>Mg(2+)</name>
        <dbReference type="ChEBI" id="CHEBI:18420"/>
    </cofactor>
</comment>
<evidence type="ECO:0000259" key="18">
    <source>
        <dbReference type="Pfam" id="PF00122"/>
    </source>
</evidence>
<dbReference type="FunFam" id="3.40.50.1000:FF:000014">
    <property type="entry name" value="Phospholipid-transporting ATPase"/>
    <property type="match status" value="1"/>
</dbReference>
<evidence type="ECO:0000256" key="8">
    <source>
        <dbReference type="ARBA" id="ARBA00022842"/>
    </source>
</evidence>
<evidence type="ECO:0000256" key="9">
    <source>
        <dbReference type="ARBA" id="ARBA00022967"/>
    </source>
</evidence>
<dbReference type="GO" id="GO:0005524">
    <property type="term" value="F:ATP binding"/>
    <property type="evidence" value="ECO:0007669"/>
    <property type="project" value="UniProtKB-UniRule"/>
</dbReference>
<feature type="transmembrane region" description="Helical" evidence="16">
    <location>
        <begin position="142"/>
        <end position="161"/>
    </location>
</feature>
<dbReference type="SUPFAM" id="SSF81653">
    <property type="entry name" value="Calcium ATPase, transduction domain A"/>
    <property type="match status" value="1"/>
</dbReference>
<feature type="binding site" evidence="14">
    <location>
        <position position="463"/>
    </location>
    <ligand>
        <name>ATP</name>
        <dbReference type="ChEBI" id="CHEBI:30616"/>
    </ligand>
</feature>
<dbReference type="SFLD" id="SFLDG00002">
    <property type="entry name" value="C1.7:_P-type_atpase_like"/>
    <property type="match status" value="1"/>
</dbReference>
<organism evidence="21 22">
    <name type="scientific">Rhodosorus marinus</name>
    <dbReference type="NCBI Taxonomy" id="101924"/>
    <lineage>
        <taxon>Eukaryota</taxon>
        <taxon>Rhodophyta</taxon>
        <taxon>Stylonematophyceae</taxon>
        <taxon>Stylonematales</taxon>
        <taxon>Stylonemataceae</taxon>
        <taxon>Rhodosorus</taxon>
    </lineage>
</organism>
<keyword evidence="11 16" id="KW-0472">Membrane</keyword>
<feature type="binding site" evidence="14">
    <location>
        <position position="621"/>
    </location>
    <ligand>
        <name>ATP</name>
        <dbReference type="ChEBI" id="CHEBI:30616"/>
    </ligand>
</feature>
<dbReference type="Proteomes" id="UP001157974">
    <property type="component" value="Unassembled WGS sequence"/>
</dbReference>
<feature type="binding site" evidence="14">
    <location>
        <position position="856"/>
    </location>
    <ligand>
        <name>ATP</name>
        <dbReference type="ChEBI" id="CHEBI:30616"/>
    </ligand>
</feature>
<evidence type="ECO:0000256" key="6">
    <source>
        <dbReference type="ARBA" id="ARBA00022741"/>
    </source>
</evidence>
<dbReference type="GO" id="GO:0045332">
    <property type="term" value="P:phospholipid translocation"/>
    <property type="evidence" value="ECO:0007669"/>
    <property type="project" value="TreeGrafter"/>
</dbReference>
<dbReference type="InterPro" id="IPR001757">
    <property type="entry name" value="P_typ_ATPase"/>
</dbReference>
<dbReference type="PANTHER" id="PTHR24092">
    <property type="entry name" value="PROBABLE PHOSPHOLIPID-TRANSPORTING ATPASE"/>
    <property type="match status" value="1"/>
</dbReference>
<feature type="binding site" evidence="14">
    <location>
        <position position="734"/>
    </location>
    <ligand>
        <name>ATP</name>
        <dbReference type="ChEBI" id="CHEBI:30616"/>
    </ligand>
</feature>
<accession>A0AAV8UQZ4</accession>
<comment type="similarity">
    <text evidence="3 16">Belongs to the cation transport ATPase (P-type) (TC 3.A.3) family. Type IV subfamily.</text>
</comment>
<feature type="binding site" evidence="14">
    <location>
        <position position="597"/>
    </location>
    <ligand>
        <name>ATP</name>
        <dbReference type="ChEBI" id="CHEBI:30616"/>
    </ligand>
</feature>
<comment type="subcellular location">
    <subcellularLocation>
        <location evidence="2">Endomembrane system</location>
    </subcellularLocation>
    <subcellularLocation>
        <location evidence="1 16">Membrane</location>
        <topology evidence="1 16">Multi-pass membrane protein</topology>
    </subcellularLocation>
</comment>
<comment type="caution">
    <text evidence="21">The sequence shown here is derived from an EMBL/GenBank/DDBJ whole genome shotgun (WGS) entry which is preliminary data.</text>
</comment>
<evidence type="ECO:0000256" key="1">
    <source>
        <dbReference type="ARBA" id="ARBA00004141"/>
    </source>
</evidence>
<feature type="transmembrane region" description="Helical" evidence="16">
    <location>
        <begin position="950"/>
        <end position="973"/>
    </location>
</feature>
<feature type="transmembrane region" description="Helical" evidence="16">
    <location>
        <begin position="910"/>
        <end position="930"/>
    </location>
</feature>
<feature type="transmembrane region" description="Helical" evidence="16">
    <location>
        <begin position="393"/>
        <end position="415"/>
    </location>
</feature>
<feature type="transmembrane region" description="Helical" evidence="16">
    <location>
        <begin position="1098"/>
        <end position="1121"/>
    </location>
</feature>
<evidence type="ECO:0000256" key="16">
    <source>
        <dbReference type="RuleBase" id="RU362033"/>
    </source>
</evidence>
<evidence type="ECO:0000256" key="15">
    <source>
        <dbReference type="PIRSR" id="PIRSR606539-3"/>
    </source>
</evidence>
<dbReference type="Pfam" id="PF13246">
    <property type="entry name" value="Cation_ATPase"/>
    <property type="match status" value="1"/>
</dbReference>
<feature type="compositionally biased region" description="Basic and acidic residues" evidence="17">
    <location>
        <begin position="1234"/>
        <end position="1244"/>
    </location>
</feature>
<feature type="transmembrane region" description="Helical" evidence="16">
    <location>
        <begin position="346"/>
        <end position="370"/>
    </location>
</feature>
<evidence type="ECO:0000313" key="22">
    <source>
        <dbReference type="Proteomes" id="UP001157974"/>
    </source>
</evidence>
<dbReference type="InterPro" id="IPR018303">
    <property type="entry name" value="ATPase_P-typ_P_site"/>
</dbReference>
<evidence type="ECO:0000313" key="21">
    <source>
        <dbReference type="EMBL" id="KAJ8904990.1"/>
    </source>
</evidence>
<feature type="domain" description="P-type ATPase A" evidence="18">
    <location>
        <begin position="186"/>
        <end position="328"/>
    </location>
</feature>
<evidence type="ECO:0000256" key="5">
    <source>
        <dbReference type="ARBA" id="ARBA00022723"/>
    </source>
</evidence>
<sequence>MLDPDVAEDFLEEYSSGNLSSRDGWAPVDKVDLFFDKAEDAVGRQNGRIGRFFSKCADLLTFNRRNRPAPPEESRKVVLNDPEANKRFRTNYVSTAKYNYWNALPKFLYEQFVLRLANVYFLFVGILYCIDSISPVLTSSRYGQLISVAFIVTVSLIKEIVEDTRRHVEDRRINRLGTFALGPKGQISWAEVKVGDILKISKNDAVPADVILLHSSSEDGLAFVETKQLDGESNLKVKASLPDISEQFSEPEDGLTAEGFVESEPPNPRLHHYYGSITLVGKNEEGGPTGGATTYPLNSDNLLVRGCRLKQTNYVYALVVNTGLDTKLMRNMKPKPKKVSSTESKVNFLLIFPICLQVIIVTTLTILNAVNCADTQSAWYLELEDSCTPLDKFLRFFTFFCTFANLIPISLYVSIEVIRGFQVYFITGDRKTIAFEHKPPVRLEVRTSSLTDELGILTHLFSDKTGTLTANDMVFKKCFVAGETYQDADEPDGSNTGVKEMSARLWEARDELQHLRGNVSGEVRDLMQLRDFNYLLAICHSVVRDDGLYQASSPDEGALVETARKVGFEFVQRSNKMITLNVLGKLEEWPLLGVVEFNSKRKRMTVVAQSPHTGRVVVFCKGADTVIFSRIAAHENALPTTEALDQFAREGLRTLCLAYREISEGFFADWSRRWAEAQLDPNREEACEVLSDEIESELTLLGCTGIEDRLQDEVPGTLKDLERANVKVWVLTGDKQETAINIGLTCGLLQDGMDVVVINETTLEDAEAQLDKAFGRWSYLLRDGKDSRHMGLVVDGGTLEYVLNSPEAERKLVLLGKVAKTVIGCRVSPKQKADIVEMVRKHDPKAITAAVGDGANDVAMIQAAHVGIGIVGVEGLEAKLVSDFSVGQFRFLRRLILVHGRWCYKRLCKVICYIMYKNLLLVSNEFYFAFFNAFSGQPLFDPWVTAAYNVLVTSIPIVIIGAYDADVAARYALEFPEVYRRTQQRTALRNTVFLKWVLSGVWQGTVIFWFTQVVFGETLIHADGQVGGLYSFGVLVFTEVVLVAHGVLFVYQSSWNSLLIFVAALSLCMWFWIGPVYSSQLLAFDLGMTRNLLGVVPFAWSQGTTWLLFLATTIFCVVPGYTAKYVDRNYRPTGKNLVQELMKRGLTRKDILEEPEDDLRKPHQLPHFSRRDMEMPMTSYAFDALKDTVDKDYGSRTLGASNFSVQVENARRKSDSYLDGDRGMYFDRDGVIDERMPRNSNEGRRGHRRVHTDNSWGHNISDEEIWES</sequence>
<dbReference type="SUPFAM" id="SSF56784">
    <property type="entry name" value="HAD-like"/>
    <property type="match status" value="1"/>
</dbReference>
<dbReference type="Gene3D" id="2.70.150.10">
    <property type="entry name" value="Calcium-transporting ATPase, cytoplasmic transduction domain A"/>
    <property type="match status" value="1"/>
</dbReference>
<dbReference type="InterPro" id="IPR023298">
    <property type="entry name" value="ATPase_P-typ_TM_dom_sf"/>
</dbReference>
<dbReference type="InterPro" id="IPR008250">
    <property type="entry name" value="ATPase_P-typ_transduc_dom_A_sf"/>
</dbReference>
<evidence type="ECO:0000256" key="12">
    <source>
        <dbReference type="ARBA" id="ARBA00034036"/>
    </source>
</evidence>
<dbReference type="InterPro" id="IPR032631">
    <property type="entry name" value="P-type_ATPase_N"/>
</dbReference>
<dbReference type="SUPFAM" id="SSF81665">
    <property type="entry name" value="Calcium ATPase, transmembrane domain M"/>
    <property type="match status" value="1"/>
</dbReference>
<gene>
    <name evidence="21" type="ORF">NDN08_001502</name>
</gene>
<evidence type="ECO:0000256" key="17">
    <source>
        <dbReference type="SAM" id="MobiDB-lite"/>
    </source>
</evidence>
<keyword evidence="7 14" id="KW-0067">ATP-binding</keyword>
<dbReference type="GO" id="GO:0000287">
    <property type="term" value="F:magnesium ion binding"/>
    <property type="evidence" value="ECO:0007669"/>
    <property type="project" value="UniProtKB-UniRule"/>
</dbReference>
<dbReference type="Gene3D" id="3.40.50.1000">
    <property type="entry name" value="HAD superfamily/HAD-like"/>
    <property type="match status" value="1"/>
</dbReference>
<feature type="active site" description="4-aspartylphosphate intermediate" evidence="13">
    <location>
        <position position="463"/>
    </location>
</feature>
<feature type="binding site" evidence="15">
    <location>
        <position position="463"/>
    </location>
    <ligand>
        <name>Mg(2+)</name>
        <dbReference type="ChEBI" id="CHEBI:18420"/>
    </ligand>
</feature>
<keyword evidence="4 16" id="KW-0812">Transmembrane</keyword>
<feature type="binding site" evidence="14">
    <location>
        <position position="732"/>
    </location>
    <ligand>
        <name>ATP</name>
        <dbReference type="ChEBI" id="CHEBI:30616"/>
    </ligand>
</feature>
<dbReference type="Pfam" id="PF00122">
    <property type="entry name" value="E1-E2_ATPase"/>
    <property type="match status" value="1"/>
</dbReference>
<keyword evidence="8 15" id="KW-0460">Magnesium</keyword>
<dbReference type="InterPro" id="IPR032630">
    <property type="entry name" value="P_typ_ATPase_c"/>
</dbReference>
<dbReference type="InterPro" id="IPR059000">
    <property type="entry name" value="ATPase_P-type_domA"/>
</dbReference>
<dbReference type="InterPro" id="IPR036412">
    <property type="entry name" value="HAD-like_sf"/>
</dbReference>
<reference evidence="21 22" key="1">
    <citation type="journal article" date="2023" name="Nat. Commun.">
        <title>Origin of minicircular mitochondrial genomes in red algae.</title>
        <authorList>
            <person name="Lee Y."/>
            <person name="Cho C.H."/>
            <person name="Lee Y.M."/>
            <person name="Park S.I."/>
            <person name="Yang J.H."/>
            <person name="West J.A."/>
            <person name="Bhattacharya D."/>
            <person name="Yoon H.S."/>
        </authorList>
    </citation>
    <scope>NUCLEOTIDE SEQUENCE [LARGE SCALE GENOMIC DNA]</scope>
    <source>
        <strain evidence="21 22">CCMP1338</strain>
        <tissue evidence="21">Whole cell</tissue>
    </source>
</reference>
<dbReference type="InterPro" id="IPR023214">
    <property type="entry name" value="HAD_sf"/>
</dbReference>
<keyword evidence="9 16" id="KW-1278">Translocase</keyword>
<keyword evidence="10 16" id="KW-1133">Transmembrane helix</keyword>
<dbReference type="SFLD" id="SFLDF00027">
    <property type="entry name" value="p-type_atpase"/>
    <property type="match status" value="1"/>
</dbReference>
<feature type="binding site" evidence="14">
    <location>
        <position position="556"/>
    </location>
    <ligand>
        <name>ATP</name>
        <dbReference type="ChEBI" id="CHEBI:30616"/>
    </ligand>
</feature>
<dbReference type="GO" id="GO:0005886">
    <property type="term" value="C:plasma membrane"/>
    <property type="evidence" value="ECO:0007669"/>
    <property type="project" value="TreeGrafter"/>
</dbReference>
<dbReference type="SUPFAM" id="SSF81660">
    <property type="entry name" value="Metal cation-transporting ATPase, ATP-binding domain N"/>
    <property type="match status" value="1"/>
</dbReference>
<feature type="binding site" evidence="14">
    <location>
        <position position="832"/>
    </location>
    <ligand>
        <name>ATP</name>
        <dbReference type="ChEBI" id="CHEBI:30616"/>
    </ligand>
</feature>
<dbReference type="Pfam" id="PF16212">
    <property type="entry name" value="PhoLip_ATPase_C"/>
    <property type="match status" value="1"/>
</dbReference>
<feature type="transmembrane region" description="Helical" evidence="16">
    <location>
        <begin position="993"/>
        <end position="1015"/>
    </location>
</feature>
<feature type="binding site" evidence="15">
    <location>
        <position position="857"/>
    </location>
    <ligand>
        <name>Mg(2+)</name>
        <dbReference type="ChEBI" id="CHEBI:18420"/>
    </ligand>
</feature>
<evidence type="ECO:0000256" key="11">
    <source>
        <dbReference type="ARBA" id="ARBA00023136"/>
    </source>
</evidence>
<keyword evidence="6 14" id="KW-0547">Nucleotide-binding</keyword>
<feature type="binding site" evidence="14">
    <location>
        <position position="465"/>
    </location>
    <ligand>
        <name>ATP</name>
        <dbReference type="ChEBI" id="CHEBI:30616"/>
    </ligand>
</feature>
<dbReference type="InterPro" id="IPR023299">
    <property type="entry name" value="ATPase_P-typ_cyto_dom_N"/>
</dbReference>
<feature type="binding site" evidence="14">
    <location>
        <position position="653"/>
    </location>
    <ligand>
        <name>ATP</name>
        <dbReference type="ChEBI" id="CHEBI:30616"/>
    </ligand>
</feature>
<dbReference type="NCBIfam" id="TIGR01652">
    <property type="entry name" value="ATPase-Plipid"/>
    <property type="match status" value="1"/>
</dbReference>
<protein>
    <recommendedName>
        <fullName evidence="16">Phospholipid-transporting ATPase</fullName>
        <ecNumber evidence="16">7.6.2.1</ecNumber>
    </recommendedName>
</protein>
<feature type="transmembrane region" description="Helical" evidence="16">
    <location>
        <begin position="112"/>
        <end position="130"/>
    </location>
</feature>
<evidence type="ECO:0000256" key="14">
    <source>
        <dbReference type="PIRSR" id="PIRSR606539-2"/>
    </source>
</evidence>
<dbReference type="NCBIfam" id="TIGR01494">
    <property type="entry name" value="ATPase_P-type"/>
    <property type="match status" value="1"/>
</dbReference>